<evidence type="ECO:0000259" key="6">
    <source>
        <dbReference type="Pfam" id="PF00441"/>
    </source>
</evidence>
<dbReference type="InterPro" id="IPR046373">
    <property type="entry name" value="Acyl-CoA_Oxase/DH_mid-dom_sf"/>
</dbReference>
<evidence type="ECO:0000256" key="4">
    <source>
        <dbReference type="ARBA" id="ARBA00022827"/>
    </source>
</evidence>
<name>A0A6J6XN28_9ZZZZ</name>
<evidence type="ECO:0000256" key="3">
    <source>
        <dbReference type="ARBA" id="ARBA00022630"/>
    </source>
</evidence>
<dbReference type="Gene3D" id="2.40.110.10">
    <property type="entry name" value="Butyryl-CoA Dehydrogenase, subunit A, domain 2"/>
    <property type="match status" value="1"/>
</dbReference>
<comment type="cofactor">
    <cofactor evidence="1">
        <name>FAD</name>
        <dbReference type="ChEBI" id="CHEBI:57692"/>
    </cofactor>
</comment>
<dbReference type="GO" id="GO:0005886">
    <property type="term" value="C:plasma membrane"/>
    <property type="evidence" value="ECO:0007669"/>
    <property type="project" value="TreeGrafter"/>
</dbReference>
<dbReference type="FunFam" id="2.40.110.10:FF:000011">
    <property type="entry name" value="Acyl-CoA dehydrogenase FadE34"/>
    <property type="match status" value="1"/>
</dbReference>
<dbReference type="Pfam" id="PF02770">
    <property type="entry name" value="Acyl-CoA_dh_M"/>
    <property type="match status" value="1"/>
</dbReference>
<keyword evidence="4" id="KW-0274">FAD</keyword>
<feature type="domain" description="Acyl-CoA oxidase/dehydrogenase middle" evidence="7">
    <location>
        <begin position="147"/>
        <end position="241"/>
    </location>
</feature>
<dbReference type="InterPro" id="IPR036250">
    <property type="entry name" value="AcylCo_DH-like_C"/>
</dbReference>
<dbReference type="InterPro" id="IPR037069">
    <property type="entry name" value="AcylCoA_DH/ox_N_sf"/>
</dbReference>
<dbReference type="AlphaFoldDB" id="A0A6J6XN28"/>
<protein>
    <submittedName>
        <fullName evidence="8">Unannotated protein</fullName>
    </submittedName>
</protein>
<comment type="similarity">
    <text evidence="2">Belongs to the acyl-CoA dehydrogenase family.</text>
</comment>
<sequence>MNSSDALEEGARFRSLIGNFLSNHASQHRLQSDLTNQVDRAAIPILAGSGMSAEEETQFVARCRNFQRGLFDAGLGWITGPADLGGGAFPQEYESKLRTELSGQGFPDDSLIRTGTQVIGPTLLRMGTDHIRQQHLPKIHRGDDLVCQLFSEPDAGSDLANIKTVADEVAGGWKITGQKVWSSGSVHSDLGMCVARTERGSSRHAGLSVFLIDMSVPGVEVRKIRQMTGGAEFCEVFLTDVFVDLDHLIGEVGQGWKIVTDVLMNERSSIGGELLPAVEMLERLQNLYLNLSTSDAAIRDALAKVVINYRVSQMLTSRLKSKYGENEAPGPELAMTKLSITNVMMEMSSVASMLLGAKLIADNGEVGTYTWSEFVLGVPGIRIGGGTDEVLKNGIGERVLGLARQ</sequence>
<dbReference type="Gene3D" id="1.20.140.10">
    <property type="entry name" value="Butyryl-CoA Dehydrogenase, subunit A, domain 3"/>
    <property type="match status" value="1"/>
</dbReference>
<proteinExistence type="inferred from homology"/>
<reference evidence="8" key="1">
    <citation type="submission" date="2020-05" db="EMBL/GenBank/DDBJ databases">
        <authorList>
            <person name="Chiriac C."/>
            <person name="Salcher M."/>
            <person name="Ghai R."/>
            <person name="Kavagutti S V."/>
        </authorList>
    </citation>
    <scope>NUCLEOTIDE SEQUENCE</scope>
</reference>
<keyword evidence="5" id="KW-0560">Oxidoreductase</keyword>
<dbReference type="InterPro" id="IPR052161">
    <property type="entry name" value="Mycobact_Acyl-CoA_DH"/>
</dbReference>
<organism evidence="8">
    <name type="scientific">freshwater metagenome</name>
    <dbReference type="NCBI Taxonomy" id="449393"/>
    <lineage>
        <taxon>unclassified sequences</taxon>
        <taxon>metagenomes</taxon>
        <taxon>ecological metagenomes</taxon>
    </lineage>
</organism>
<gene>
    <name evidence="8" type="ORF">UFOPK3004_00315</name>
</gene>
<dbReference type="Pfam" id="PF00441">
    <property type="entry name" value="Acyl-CoA_dh_1"/>
    <property type="match status" value="1"/>
</dbReference>
<dbReference type="EMBL" id="CAFAAL010000015">
    <property type="protein sequence ID" value="CAB4795297.1"/>
    <property type="molecule type" value="Genomic_DNA"/>
</dbReference>
<dbReference type="GO" id="GO:0016627">
    <property type="term" value="F:oxidoreductase activity, acting on the CH-CH group of donors"/>
    <property type="evidence" value="ECO:0007669"/>
    <property type="project" value="InterPro"/>
</dbReference>
<dbReference type="InterPro" id="IPR009075">
    <property type="entry name" value="AcylCo_DH/oxidase_C"/>
</dbReference>
<accession>A0A6J6XN28</accession>
<dbReference type="InterPro" id="IPR009100">
    <property type="entry name" value="AcylCoA_DH/oxidase_NM_dom_sf"/>
</dbReference>
<dbReference type="Gene3D" id="1.10.540.10">
    <property type="entry name" value="Acyl-CoA dehydrogenase/oxidase, N-terminal domain"/>
    <property type="match status" value="1"/>
</dbReference>
<dbReference type="SUPFAM" id="SSF56645">
    <property type="entry name" value="Acyl-CoA dehydrogenase NM domain-like"/>
    <property type="match status" value="1"/>
</dbReference>
<keyword evidence="3" id="KW-0285">Flavoprotein</keyword>
<evidence type="ECO:0000256" key="2">
    <source>
        <dbReference type="ARBA" id="ARBA00009347"/>
    </source>
</evidence>
<dbReference type="PANTHER" id="PTHR43292">
    <property type="entry name" value="ACYL-COA DEHYDROGENASE"/>
    <property type="match status" value="1"/>
</dbReference>
<evidence type="ECO:0000256" key="5">
    <source>
        <dbReference type="ARBA" id="ARBA00023002"/>
    </source>
</evidence>
<dbReference type="InterPro" id="IPR006091">
    <property type="entry name" value="Acyl-CoA_Oxase/DH_mid-dom"/>
</dbReference>
<evidence type="ECO:0000259" key="7">
    <source>
        <dbReference type="Pfam" id="PF02770"/>
    </source>
</evidence>
<evidence type="ECO:0000256" key="1">
    <source>
        <dbReference type="ARBA" id="ARBA00001974"/>
    </source>
</evidence>
<dbReference type="PANTHER" id="PTHR43292:SF4">
    <property type="entry name" value="ACYL-COA DEHYDROGENASE FADE34"/>
    <property type="match status" value="1"/>
</dbReference>
<feature type="domain" description="Acyl-CoA dehydrogenase/oxidase C-terminal" evidence="6">
    <location>
        <begin position="253"/>
        <end position="400"/>
    </location>
</feature>
<dbReference type="GO" id="GO:0050660">
    <property type="term" value="F:flavin adenine dinucleotide binding"/>
    <property type="evidence" value="ECO:0007669"/>
    <property type="project" value="InterPro"/>
</dbReference>
<dbReference type="SUPFAM" id="SSF47203">
    <property type="entry name" value="Acyl-CoA dehydrogenase C-terminal domain-like"/>
    <property type="match status" value="1"/>
</dbReference>
<evidence type="ECO:0000313" key="8">
    <source>
        <dbReference type="EMBL" id="CAB4795297.1"/>
    </source>
</evidence>